<accession>A0A6J5MYM1</accession>
<proteinExistence type="predicted"/>
<organism evidence="1">
    <name type="scientific">uncultured Caudovirales phage</name>
    <dbReference type="NCBI Taxonomy" id="2100421"/>
    <lineage>
        <taxon>Viruses</taxon>
        <taxon>Duplodnaviria</taxon>
        <taxon>Heunggongvirae</taxon>
        <taxon>Uroviricota</taxon>
        <taxon>Caudoviricetes</taxon>
        <taxon>Peduoviridae</taxon>
        <taxon>Maltschvirus</taxon>
        <taxon>Maltschvirus maltsch</taxon>
    </lineage>
</organism>
<name>A0A6J5MYM1_9CAUD</name>
<gene>
    <name evidence="1" type="ORF">UFOVP585_23</name>
</gene>
<protein>
    <submittedName>
        <fullName evidence="1">Uncharacterized protein</fullName>
    </submittedName>
</protein>
<reference evidence="1" key="1">
    <citation type="submission" date="2020-04" db="EMBL/GenBank/DDBJ databases">
        <authorList>
            <person name="Chiriac C."/>
            <person name="Salcher M."/>
            <person name="Ghai R."/>
            <person name="Kavagutti S V."/>
        </authorList>
    </citation>
    <scope>NUCLEOTIDE SEQUENCE</scope>
</reference>
<dbReference type="EMBL" id="LR796562">
    <property type="protein sequence ID" value="CAB4151532.1"/>
    <property type="molecule type" value="Genomic_DNA"/>
</dbReference>
<sequence length="122" mass="13476">MKNTKDPKVDYGADEILEVAGQVQTLFLFASTFISKIDLLEAVAEESGDISSHVMSVAPVIGAMGGDYDEMHMEAEVRRKRSVALLGLVKALRDTELERIEFKNNQASKKDNLHKLKEALGL</sequence>
<evidence type="ECO:0000313" key="1">
    <source>
        <dbReference type="EMBL" id="CAB4151532.1"/>
    </source>
</evidence>